<protein>
    <submittedName>
        <fullName evidence="2">BESS domain-containing protein</fullName>
    </submittedName>
</protein>
<name>A0AC35U1Y3_9BILA</name>
<evidence type="ECO:0000313" key="1">
    <source>
        <dbReference type="Proteomes" id="UP000095286"/>
    </source>
</evidence>
<proteinExistence type="predicted"/>
<organism evidence="1 2">
    <name type="scientific">Rhabditophanes sp. KR3021</name>
    <dbReference type="NCBI Taxonomy" id="114890"/>
    <lineage>
        <taxon>Eukaryota</taxon>
        <taxon>Metazoa</taxon>
        <taxon>Ecdysozoa</taxon>
        <taxon>Nematoda</taxon>
        <taxon>Chromadorea</taxon>
        <taxon>Rhabditida</taxon>
        <taxon>Tylenchina</taxon>
        <taxon>Panagrolaimomorpha</taxon>
        <taxon>Strongyloidoidea</taxon>
        <taxon>Alloionematidae</taxon>
        <taxon>Rhabditophanes</taxon>
    </lineage>
</organism>
<accession>A0AC35U1Y3</accession>
<dbReference type="Proteomes" id="UP000095286">
    <property type="component" value="Unplaced"/>
</dbReference>
<dbReference type="WBParaSite" id="RSKR_0000663900.1">
    <property type="protein sequence ID" value="RSKR_0000663900.1"/>
    <property type="gene ID" value="RSKR_0000663900"/>
</dbReference>
<sequence>MIIIRRESKTIKTETYTVVKEEAAENSQFLKQKQKLINEGVDAVKKEESSSSNDGSGIANVVNELTNDVKFITLEEKPESNINKSIPIESNHNDQQLGDASNDQPLGDASNVSEEESDGIVNAANNEFPPYLREIFNEFPPYLREILNIENKKNVIKK</sequence>
<evidence type="ECO:0000313" key="2">
    <source>
        <dbReference type="WBParaSite" id="RSKR_0000663900.1"/>
    </source>
</evidence>
<reference evidence="2" key="1">
    <citation type="submission" date="2016-11" db="UniProtKB">
        <authorList>
            <consortium name="WormBaseParasite"/>
        </authorList>
    </citation>
    <scope>IDENTIFICATION</scope>
    <source>
        <strain evidence="2">KR3021</strain>
    </source>
</reference>